<proteinExistence type="inferred from homology"/>
<feature type="region of interest" description="Disordered" evidence="3">
    <location>
        <begin position="990"/>
        <end position="1034"/>
    </location>
</feature>
<keyword evidence="2" id="KW-0175">Coiled coil</keyword>
<feature type="region of interest" description="Disordered" evidence="3">
    <location>
        <begin position="786"/>
        <end position="975"/>
    </location>
</feature>
<feature type="region of interest" description="Disordered" evidence="3">
    <location>
        <begin position="752"/>
        <end position="771"/>
    </location>
</feature>
<comment type="similarity">
    <text evidence="1">Belongs to the ADIP family.</text>
</comment>
<feature type="compositionally biased region" description="Polar residues" evidence="3">
    <location>
        <begin position="919"/>
        <end position="941"/>
    </location>
</feature>
<dbReference type="PANTHER" id="PTHR47057:SF1">
    <property type="entry name" value="AFADIN_ALPHA-ACTININ-BINDING PROTEIN"/>
    <property type="match status" value="1"/>
</dbReference>
<keyword evidence="5" id="KW-1185">Reference proteome</keyword>
<dbReference type="EMBL" id="LGRX02033412">
    <property type="protein sequence ID" value="KAK3241336.1"/>
    <property type="molecule type" value="Genomic_DNA"/>
</dbReference>
<dbReference type="AlphaFoldDB" id="A0AAE0BRB0"/>
<comment type="caution">
    <text evidence="4">The sequence shown here is derived from an EMBL/GenBank/DDBJ whole genome shotgun (WGS) entry which is preliminary data.</text>
</comment>
<reference evidence="4 5" key="1">
    <citation type="journal article" date="2015" name="Genome Biol. Evol.">
        <title>Comparative Genomics of a Bacterivorous Green Alga Reveals Evolutionary Causalities and Consequences of Phago-Mixotrophic Mode of Nutrition.</title>
        <authorList>
            <person name="Burns J.A."/>
            <person name="Paasch A."/>
            <person name="Narechania A."/>
            <person name="Kim E."/>
        </authorList>
    </citation>
    <scope>NUCLEOTIDE SEQUENCE [LARGE SCALE GENOMIC DNA]</scope>
    <source>
        <strain evidence="4 5">PLY_AMNH</strain>
    </source>
</reference>
<feature type="region of interest" description="Disordered" evidence="3">
    <location>
        <begin position="641"/>
        <end position="675"/>
    </location>
</feature>
<evidence type="ECO:0000256" key="2">
    <source>
        <dbReference type="ARBA" id="ARBA00023054"/>
    </source>
</evidence>
<gene>
    <name evidence="4" type="ORF">CYMTET_48886</name>
</gene>
<dbReference type="Pfam" id="PF11559">
    <property type="entry name" value="ADIP"/>
    <property type="match status" value="1"/>
</dbReference>
<dbReference type="Proteomes" id="UP001190700">
    <property type="component" value="Unassembled WGS sequence"/>
</dbReference>
<name>A0AAE0BRB0_9CHLO</name>
<evidence type="ECO:0000313" key="4">
    <source>
        <dbReference type="EMBL" id="KAK3241336.1"/>
    </source>
</evidence>
<evidence type="ECO:0000313" key="5">
    <source>
        <dbReference type="Proteomes" id="UP001190700"/>
    </source>
</evidence>
<feature type="compositionally biased region" description="Polar residues" evidence="3">
    <location>
        <begin position="755"/>
        <end position="765"/>
    </location>
</feature>
<evidence type="ECO:0000256" key="3">
    <source>
        <dbReference type="SAM" id="MobiDB-lite"/>
    </source>
</evidence>
<feature type="compositionally biased region" description="Low complexity" evidence="3">
    <location>
        <begin position="909"/>
        <end position="918"/>
    </location>
</feature>
<feature type="region of interest" description="Disordered" evidence="3">
    <location>
        <begin position="458"/>
        <end position="477"/>
    </location>
</feature>
<dbReference type="PANTHER" id="PTHR47057">
    <property type="entry name" value="AFADIN/ALPHA-ACTININ-BINDING"/>
    <property type="match status" value="1"/>
</dbReference>
<feature type="compositionally biased region" description="Low complexity" evidence="3">
    <location>
        <begin position="799"/>
        <end position="814"/>
    </location>
</feature>
<feature type="compositionally biased region" description="Basic and acidic residues" evidence="3">
    <location>
        <begin position="185"/>
        <end position="201"/>
    </location>
</feature>
<evidence type="ECO:0000256" key="1">
    <source>
        <dbReference type="ARBA" id="ARBA00009291"/>
    </source>
</evidence>
<feature type="region of interest" description="Disordered" evidence="3">
    <location>
        <begin position="1"/>
        <end position="27"/>
    </location>
</feature>
<accession>A0AAE0BRB0</accession>
<sequence length="1034" mass="116955">MQALDDHHEYPGESYAEGERDSDNFANPENIADCQEYINQALATLGVPYTLDLKSNDPYDTATTCNCLYALVQQRYKDVEYKEMTTDQQAKIRTDLYTYELQLTRYKERLEQQETEIGTRLVKAQLQTAPGQLGLVPTTDFVNSAGQERNLVDSHTTQMEKLSAERDAFQKKFNSILQKQSQLQHEIRKKERENEKLKERLGSMTLPEKTKKGGGFSVDSSPRTPRTPATPLRGDSGRRSSVGGEEDLYKMLYESSEAKHKELMQTNHQMTATIATLREENKELTSAKTEMKTDLKQPLQDLRQQLRSKEGQLKDKDERLRMVEAQTKQQQEKMKLYKLQEQKLGEAMARIREQDERLRGGHAQSKQLREAQKRMQLLEEQLMAATKYEVALKEAQRRLREQEAGLQGLKRQEQQLRQAQDTLQQQEQQLREYRQVEEALEEARGKLHEQEGRIAEYRRGEQHLKAQQGVSTALDEKNWEHERQRLLQKLETARAQLQEQAEFRGEEREEDQQGYQRRLRRQEQQLLAAQDTLEVQERQLEENRRQEKKLRSAQVELQEEKNELEERNRLDTRRVRELSNRVRVLEEEAQAREGSETVLRKAQQLIVEQESQLQEQERRLQDQEEHLQELRCKLEDRRQEPPLPLLKLAPQFPDSLPERESMTFDSNLTPRGHASPRASAHVQFEMEQSTAGNTPEASSAAAIDISDDESLGALSAMASTQEKPFIFTKPMSRISMSQTPEEATVALRHLPKSAPDNSSQHSGPDNDQMLDMEPVKFDQPLTRFSVAPATRPKLPGIGELADAVSEDSSSSDLSQGPNQSEMGRKIPANSTSATAGPNVADLLNSLGDSDSDVASTKEKGSGEEEDFLMEEEEEEEEDSGPNKSARIDVSAFEGSLGGNPLFSGGGGAATVTRGGQATSSGNSQWAESQYTQRASRFTSMPVSDGEEVDSVATKPQRVLETSPEIPKKDGKPRSRVSVMAAQALDSLNMMLSSDNDPEEDGGSLHSNVSSPLSAEKNRSRVSTMAAETINSLGR</sequence>
<feature type="region of interest" description="Disordered" evidence="3">
    <location>
        <begin position="182"/>
        <end position="243"/>
    </location>
</feature>
<dbReference type="InterPro" id="IPR021622">
    <property type="entry name" value="Afadin/alpha-actinin-bd"/>
</dbReference>
<organism evidence="4 5">
    <name type="scientific">Cymbomonas tetramitiformis</name>
    <dbReference type="NCBI Taxonomy" id="36881"/>
    <lineage>
        <taxon>Eukaryota</taxon>
        <taxon>Viridiplantae</taxon>
        <taxon>Chlorophyta</taxon>
        <taxon>Pyramimonadophyceae</taxon>
        <taxon>Pyramimonadales</taxon>
        <taxon>Pyramimonadaceae</taxon>
        <taxon>Cymbomonas</taxon>
    </lineage>
</organism>
<feature type="compositionally biased region" description="Basic and acidic residues" evidence="3">
    <location>
        <begin position="1"/>
        <end position="23"/>
    </location>
</feature>
<feature type="compositionally biased region" description="Acidic residues" evidence="3">
    <location>
        <begin position="863"/>
        <end position="879"/>
    </location>
</feature>
<protein>
    <submittedName>
        <fullName evidence="4">Uncharacterized protein</fullName>
    </submittedName>
</protein>
<feature type="compositionally biased region" description="Low complexity" evidence="3">
    <location>
        <begin position="222"/>
        <end position="243"/>
    </location>
</feature>